<evidence type="ECO:0000313" key="2">
    <source>
        <dbReference type="Proteomes" id="UP000238350"/>
    </source>
</evidence>
<comment type="caution">
    <text evidence="1">The sequence shown here is derived from an EMBL/GenBank/DDBJ whole genome shotgun (WGS) entry which is preliminary data.</text>
</comment>
<dbReference type="RefSeq" id="XP_024662427.1">
    <property type="nucleotide sequence ID" value="XM_024806659.1"/>
</dbReference>
<organism evidence="1 2">
    <name type="scientific">Wickerhamiella sorbophila</name>
    <dbReference type="NCBI Taxonomy" id="45607"/>
    <lineage>
        <taxon>Eukaryota</taxon>
        <taxon>Fungi</taxon>
        <taxon>Dikarya</taxon>
        <taxon>Ascomycota</taxon>
        <taxon>Saccharomycotina</taxon>
        <taxon>Dipodascomycetes</taxon>
        <taxon>Dipodascales</taxon>
        <taxon>Trichomonascaceae</taxon>
        <taxon>Wickerhamiella</taxon>
    </lineage>
</organism>
<dbReference type="STRING" id="45607.A0A2T0FBY1"/>
<dbReference type="GeneID" id="36513850"/>
<gene>
    <name evidence="1" type="ORF">B9G98_00101</name>
</gene>
<proteinExistence type="predicted"/>
<dbReference type="Gene3D" id="6.10.250.2790">
    <property type="match status" value="1"/>
</dbReference>
<dbReference type="EMBL" id="NDIQ01000001">
    <property type="protein sequence ID" value="PRT52481.1"/>
    <property type="molecule type" value="Genomic_DNA"/>
</dbReference>
<dbReference type="AlphaFoldDB" id="A0A2T0FBY1"/>
<reference evidence="1 2" key="1">
    <citation type="submission" date="2017-04" db="EMBL/GenBank/DDBJ databases">
        <title>Genome sequencing of [Candida] sorbophila.</title>
        <authorList>
            <person name="Ahn J.O."/>
        </authorList>
    </citation>
    <scope>NUCLEOTIDE SEQUENCE [LARGE SCALE GENOMIC DNA]</scope>
    <source>
        <strain evidence="1 2">DS02</strain>
    </source>
</reference>
<evidence type="ECO:0000313" key="1">
    <source>
        <dbReference type="EMBL" id="PRT52481.1"/>
    </source>
</evidence>
<keyword evidence="2" id="KW-1185">Reference proteome</keyword>
<protein>
    <submittedName>
        <fullName evidence="1">Uncharacterized protein</fullName>
    </submittedName>
</protein>
<name>A0A2T0FBY1_9ASCO</name>
<dbReference type="Proteomes" id="UP000238350">
    <property type="component" value="Unassembled WGS sequence"/>
</dbReference>
<accession>A0A2T0FBY1</accession>
<sequence>MNIPREASALELVEFFKDPGLVSHGAIDIALDGCKVDDLAGLHTASVDLMAKIDTHLQDVMAQLEKSLNDLKKSEKRIKFQTDMLKSDLDLFNSEQTRVLAEVSSRVSPALKSDALKKLSELSLVKKRMQEVAECLAKAQELDETQVDFKLSRLIQEKKWQEADKLVQEMEEVVQVWQGTNEESARKEFAISLRKALSDASIGNNELA</sequence>